<dbReference type="GO" id="GO:0016616">
    <property type="term" value="F:oxidoreductase activity, acting on the CH-OH group of donors, NAD or NADP as acceptor"/>
    <property type="evidence" value="ECO:0007669"/>
    <property type="project" value="InterPro"/>
</dbReference>
<sequence>MNIVLLESLAVDDETLEALVKPLTDAGHSFKAYERNDDPQILIEEAKDADILMLANMPLKGEVIEACDHLKYIDVAFTGVDHVDLEAARKKGVAVSNASGYSNESVAELAIEMMLSLLRNVPQMDARARDGKTKDGLVGSELKGKTVGIIGTGAIGSRTAELCRAFGCRVIAYNGFGSGKNKPDYITYMPLKEMLEQSDIVTLHCPLTDQSRGMINAETIAYMKPTAYLINAARGPVVDSQALADALNNDKIAGAGIDVLEMEPPFPAEHPLLKAKHTIITPHIAFASKESMKIRADIVFKNIETWMAGEQQNIIL</sequence>
<dbReference type="Gene3D" id="3.40.50.720">
    <property type="entry name" value="NAD(P)-binding Rossmann-like Domain"/>
    <property type="match status" value="2"/>
</dbReference>
<evidence type="ECO:0000259" key="6">
    <source>
        <dbReference type="Pfam" id="PF02826"/>
    </source>
</evidence>
<dbReference type="SUPFAM" id="SSF52283">
    <property type="entry name" value="Formate/glycerate dehydrogenase catalytic domain-like"/>
    <property type="match status" value="1"/>
</dbReference>
<evidence type="ECO:0000256" key="4">
    <source>
        <dbReference type="RuleBase" id="RU003719"/>
    </source>
</evidence>
<dbReference type="InterPro" id="IPR006140">
    <property type="entry name" value="D-isomer_DH_NAD-bd"/>
</dbReference>
<dbReference type="Proteomes" id="UP000218387">
    <property type="component" value="Chromosome"/>
</dbReference>
<dbReference type="InterPro" id="IPR029752">
    <property type="entry name" value="D-isomer_DH_CS1"/>
</dbReference>
<feature type="domain" description="D-isomer specific 2-hydroxyacid dehydrogenase catalytic" evidence="5">
    <location>
        <begin position="17"/>
        <end position="311"/>
    </location>
</feature>
<keyword evidence="2 4" id="KW-0560">Oxidoreductase</keyword>
<feature type="domain" description="D-isomer specific 2-hydroxyacid dehydrogenase NAD-binding" evidence="6">
    <location>
        <begin position="112"/>
        <end position="285"/>
    </location>
</feature>
<dbReference type="PANTHER" id="PTHR43761:SF1">
    <property type="entry name" value="D-ISOMER SPECIFIC 2-HYDROXYACID DEHYDROGENASE CATALYTIC DOMAIN-CONTAINING PROTEIN-RELATED"/>
    <property type="match status" value="1"/>
</dbReference>
<dbReference type="PROSITE" id="PS00671">
    <property type="entry name" value="D_2_HYDROXYACID_DH_3"/>
    <property type="match status" value="1"/>
</dbReference>
<dbReference type="AlphaFoldDB" id="A0A4P9CBC8"/>
<comment type="similarity">
    <text evidence="1 4">Belongs to the D-isomer specific 2-hydroxyacid dehydrogenase family.</text>
</comment>
<name>A0A4P9CBC8_EUBML</name>
<dbReference type="InterPro" id="IPR050418">
    <property type="entry name" value="D-iso_2-hydroxyacid_DH_PdxB"/>
</dbReference>
<dbReference type="PANTHER" id="PTHR43761">
    <property type="entry name" value="D-ISOMER SPECIFIC 2-HYDROXYACID DEHYDROGENASE FAMILY PROTEIN (AFU_ORTHOLOGUE AFUA_1G13630)"/>
    <property type="match status" value="1"/>
</dbReference>
<dbReference type="InterPro" id="IPR029753">
    <property type="entry name" value="D-isomer_DH_CS"/>
</dbReference>
<gene>
    <name evidence="7" type="ORF">CPZ25_012655</name>
</gene>
<evidence type="ECO:0000313" key="8">
    <source>
        <dbReference type="Proteomes" id="UP000218387"/>
    </source>
</evidence>
<reference evidence="7 8" key="1">
    <citation type="submission" date="2018-05" db="EMBL/GenBank/DDBJ databases">
        <title>Genome comparison of Eubacterium sp.</title>
        <authorList>
            <person name="Feng Y."/>
            <person name="Sanchez-Andrea I."/>
            <person name="Stams A.J.M."/>
            <person name="De Vos W.M."/>
        </authorList>
    </citation>
    <scope>NUCLEOTIDE SEQUENCE [LARGE SCALE GENOMIC DNA]</scope>
    <source>
        <strain evidence="7 8">YI</strain>
    </source>
</reference>
<dbReference type="Pfam" id="PF02826">
    <property type="entry name" value="2-Hacid_dh_C"/>
    <property type="match status" value="1"/>
</dbReference>
<dbReference type="InterPro" id="IPR036291">
    <property type="entry name" value="NAD(P)-bd_dom_sf"/>
</dbReference>
<dbReference type="PROSITE" id="PS00065">
    <property type="entry name" value="D_2_HYDROXYACID_DH_1"/>
    <property type="match status" value="1"/>
</dbReference>
<evidence type="ECO:0000256" key="1">
    <source>
        <dbReference type="ARBA" id="ARBA00005854"/>
    </source>
</evidence>
<keyword evidence="3" id="KW-0520">NAD</keyword>
<dbReference type="InterPro" id="IPR006139">
    <property type="entry name" value="D-isomer_2_OHA_DH_cat_dom"/>
</dbReference>
<evidence type="ECO:0000256" key="2">
    <source>
        <dbReference type="ARBA" id="ARBA00023002"/>
    </source>
</evidence>
<organism evidence="7 8">
    <name type="scientific">Eubacterium maltosivorans</name>
    <dbReference type="NCBI Taxonomy" id="2041044"/>
    <lineage>
        <taxon>Bacteria</taxon>
        <taxon>Bacillati</taxon>
        <taxon>Bacillota</taxon>
        <taxon>Clostridia</taxon>
        <taxon>Eubacteriales</taxon>
        <taxon>Eubacteriaceae</taxon>
        <taxon>Eubacterium</taxon>
    </lineage>
</organism>
<dbReference type="PROSITE" id="PS00670">
    <property type="entry name" value="D_2_HYDROXYACID_DH_2"/>
    <property type="match status" value="1"/>
</dbReference>
<evidence type="ECO:0000256" key="3">
    <source>
        <dbReference type="ARBA" id="ARBA00023027"/>
    </source>
</evidence>
<proteinExistence type="inferred from homology"/>
<evidence type="ECO:0000259" key="5">
    <source>
        <dbReference type="Pfam" id="PF00389"/>
    </source>
</evidence>
<dbReference type="EMBL" id="CP029487">
    <property type="protein sequence ID" value="QCT72135.1"/>
    <property type="molecule type" value="Genomic_DNA"/>
</dbReference>
<accession>A0A4P9CBC8</accession>
<dbReference type="RefSeq" id="WP_058696204.1">
    <property type="nucleotide sequence ID" value="NZ_CABJDW020000006.1"/>
</dbReference>
<dbReference type="SUPFAM" id="SSF51735">
    <property type="entry name" value="NAD(P)-binding Rossmann-fold domains"/>
    <property type="match status" value="1"/>
</dbReference>
<keyword evidence="8" id="KW-1185">Reference proteome</keyword>
<evidence type="ECO:0000313" key="7">
    <source>
        <dbReference type="EMBL" id="QCT72135.1"/>
    </source>
</evidence>
<dbReference type="GO" id="GO:0051287">
    <property type="term" value="F:NAD binding"/>
    <property type="evidence" value="ECO:0007669"/>
    <property type="project" value="InterPro"/>
</dbReference>
<dbReference type="CDD" id="cd12161">
    <property type="entry name" value="GDH_like_1"/>
    <property type="match status" value="1"/>
</dbReference>
<protein>
    <submittedName>
        <fullName evidence="7">Hydroxyacid dehydrogenase</fullName>
    </submittedName>
</protein>
<dbReference type="FunFam" id="3.40.50.720:FF:000203">
    <property type="entry name" value="D-3-phosphoglycerate dehydrogenase (SerA)"/>
    <property type="match status" value="1"/>
</dbReference>
<dbReference type="Pfam" id="PF00389">
    <property type="entry name" value="2-Hacid_dh"/>
    <property type="match status" value="1"/>
</dbReference>
<dbReference type="KEGG" id="emt:CPZ25_012655"/>